<dbReference type="EMBL" id="CAXKWB010072532">
    <property type="protein sequence ID" value="CAL4196210.1"/>
    <property type="molecule type" value="Genomic_DNA"/>
</dbReference>
<evidence type="ECO:0000313" key="2">
    <source>
        <dbReference type="EMBL" id="CAL4196210.1"/>
    </source>
</evidence>
<dbReference type="AlphaFoldDB" id="A0AAV2SJF3"/>
<keyword evidence="1" id="KW-1133">Transmembrane helix</keyword>
<evidence type="ECO:0000313" key="3">
    <source>
        <dbReference type="Proteomes" id="UP001497623"/>
    </source>
</evidence>
<accession>A0AAV2SJF3</accession>
<dbReference type="Proteomes" id="UP001497623">
    <property type="component" value="Unassembled WGS sequence"/>
</dbReference>
<keyword evidence="1" id="KW-0812">Transmembrane</keyword>
<name>A0AAV2SJF3_MEGNR</name>
<feature type="transmembrane region" description="Helical" evidence="1">
    <location>
        <begin position="21"/>
        <end position="42"/>
    </location>
</feature>
<keyword evidence="3" id="KW-1185">Reference proteome</keyword>
<comment type="caution">
    <text evidence="2">The sequence shown here is derived from an EMBL/GenBank/DDBJ whole genome shotgun (WGS) entry which is preliminary data.</text>
</comment>
<keyword evidence="1" id="KW-0472">Membrane</keyword>
<feature type="transmembrane region" description="Helical" evidence="1">
    <location>
        <begin position="48"/>
        <end position="69"/>
    </location>
</feature>
<organism evidence="2 3">
    <name type="scientific">Meganyctiphanes norvegica</name>
    <name type="common">Northern krill</name>
    <name type="synonym">Thysanopoda norvegica</name>
    <dbReference type="NCBI Taxonomy" id="48144"/>
    <lineage>
        <taxon>Eukaryota</taxon>
        <taxon>Metazoa</taxon>
        <taxon>Ecdysozoa</taxon>
        <taxon>Arthropoda</taxon>
        <taxon>Crustacea</taxon>
        <taxon>Multicrustacea</taxon>
        <taxon>Malacostraca</taxon>
        <taxon>Eumalacostraca</taxon>
        <taxon>Eucarida</taxon>
        <taxon>Euphausiacea</taxon>
        <taxon>Euphausiidae</taxon>
        <taxon>Meganyctiphanes</taxon>
    </lineage>
</organism>
<sequence>MPSALQHSCSFPNFTQQAYRYGIALSCIGVLLNWLGVAKAYIEPVRYLGVGLVIVGSFLIIAAMCRWMFLAPHNVHQENGGSNSDGGSDLHVITVAMGRSSRTAANSCSPANTRTMQNKPPDYFLVTEKPPSYEEAMSMLPPYISSG</sequence>
<reference evidence="2 3" key="1">
    <citation type="submission" date="2024-05" db="EMBL/GenBank/DDBJ databases">
        <authorList>
            <person name="Wallberg A."/>
        </authorList>
    </citation>
    <scope>NUCLEOTIDE SEQUENCE [LARGE SCALE GENOMIC DNA]</scope>
</reference>
<proteinExistence type="predicted"/>
<gene>
    <name evidence="2" type="ORF">MNOR_LOCUS37140</name>
</gene>
<feature type="non-terminal residue" evidence="2">
    <location>
        <position position="147"/>
    </location>
</feature>
<protein>
    <submittedName>
        <fullName evidence="2">Uncharacterized protein</fullName>
    </submittedName>
</protein>
<evidence type="ECO:0000256" key="1">
    <source>
        <dbReference type="SAM" id="Phobius"/>
    </source>
</evidence>